<feature type="non-terminal residue" evidence="3">
    <location>
        <position position="1"/>
    </location>
</feature>
<dbReference type="InterPro" id="IPR000608">
    <property type="entry name" value="UBC"/>
</dbReference>
<gene>
    <name evidence="3" type="ORF">HFQ381_LOCUS33835</name>
    <name evidence="2" type="ORF">LUA448_LOCUS27115</name>
</gene>
<name>A0A821CK24_9BILA</name>
<proteinExistence type="predicted"/>
<dbReference type="AlphaFoldDB" id="A0A821CK24"/>
<dbReference type="PROSITE" id="PS50127">
    <property type="entry name" value="UBC_2"/>
    <property type="match status" value="1"/>
</dbReference>
<evidence type="ECO:0000313" key="3">
    <source>
        <dbReference type="EMBL" id="CAF4607519.1"/>
    </source>
</evidence>
<evidence type="ECO:0000259" key="1">
    <source>
        <dbReference type="PROSITE" id="PS50127"/>
    </source>
</evidence>
<accession>A0A821CK24</accession>
<evidence type="ECO:0000313" key="4">
    <source>
        <dbReference type="Proteomes" id="UP000663851"/>
    </source>
</evidence>
<dbReference type="EMBL" id="CAJOBO010011853">
    <property type="protein sequence ID" value="CAF4607519.1"/>
    <property type="molecule type" value="Genomic_DNA"/>
</dbReference>
<comment type="caution">
    <text evidence="3">The sequence shown here is derived from an EMBL/GenBank/DDBJ whole genome shotgun (WGS) entry which is preliminary data.</text>
</comment>
<protein>
    <recommendedName>
        <fullName evidence="1">UBC core domain-containing protein</fullName>
    </recommendedName>
</protein>
<dbReference type="EMBL" id="CAJNYD010003631">
    <property type="protein sequence ID" value="CAF3533855.1"/>
    <property type="molecule type" value="Genomic_DNA"/>
</dbReference>
<evidence type="ECO:0000313" key="2">
    <source>
        <dbReference type="EMBL" id="CAF3533855.1"/>
    </source>
</evidence>
<feature type="domain" description="UBC core" evidence="1">
    <location>
        <begin position="4"/>
        <end position="42"/>
    </location>
</feature>
<organism evidence="3 4">
    <name type="scientific">Rotaria socialis</name>
    <dbReference type="NCBI Taxonomy" id="392032"/>
    <lineage>
        <taxon>Eukaryota</taxon>
        <taxon>Metazoa</taxon>
        <taxon>Spiralia</taxon>
        <taxon>Gnathifera</taxon>
        <taxon>Rotifera</taxon>
        <taxon>Eurotatoria</taxon>
        <taxon>Bdelloidea</taxon>
        <taxon>Philodinida</taxon>
        <taxon>Philodinidae</taxon>
        <taxon>Rotaria</taxon>
    </lineage>
</organism>
<dbReference type="Proteomes" id="UP000663833">
    <property type="component" value="Unassembled WGS sequence"/>
</dbReference>
<dbReference type="SUPFAM" id="SSF54495">
    <property type="entry name" value="UBC-like"/>
    <property type="match status" value="1"/>
</dbReference>
<dbReference type="InterPro" id="IPR016135">
    <property type="entry name" value="UBQ-conjugating_enzyme/RWD"/>
</dbReference>
<dbReference type="Proteomes" id="UP000663851">
    <property type="component" value="Unassembled WGS sequence"/>
</dbReference>
<dbReference type="Gene3D" id="3.10.110.10">
    <property type="entry name" value="Ubiquitin Conjugating Enzyme"/>
    <property type="match status" value="1"/>
</dbReference>
<reference evidence="3" key="1">
    <citation type="submission" date="2021-02" db="EMBL/GenBank/DDBJ databases">
        <authorList>
            <person name="Nowell W R."/>
        </authorList>
    </citation>
    <scope>NUCLEOTIDE SEQUENCE</scope>
</reference>
<sequence>MSTPSRLRLMRDFKQLQKDPPAGIAAVPSDDNILIWHAFILG</sequence>